<comment type="caution">
    <text evidence="2">The sequence shown here is derived from an EMBL/GenBank/DDBJ whole genome shotgun (WGS) entry which is preliminary data.</text>
</comment>
<protein>
    <submittedName>
        <fullName evidence="2">Uncharacterized protein</fullName>
    </submittedName>
</protein>
<dbReference type="EMBL" id="JNGI01000058">
    <property type="protein sequence ID" value="KNC93270.1"/>
    <property type="molecule type" value="Genomic_DNA"/>
</dbReference>
<keyword evidence="1" id="KW-0812">Transmembrane</keyword>
<feature type="transmembrane region" description="Helical" evidence="1">
    <location>
        <begin position="6"/>
        <end position="26"/>
    </location>
</feature>
<name>A0A0L0GVV4_9ENTR</name>
<dbReference type="RefSeq" id="WP_049857132.1">
    <property type="nucleotide sequence ID" value="NZ_JNGI01000058.1"/>
</dbReference>
<gene>
    <name evidence="2" type="ORF">GM31_20160</name>
</gene>
<dbReference type="AlphaFoldDB" id="A0A0L0GVV4"/>
<sequence length="145" mass="15847">MLMTVWPNVFWLCVAPVVAAVVWAVVVRLPGERRRWIFQPRPVWLLCWLRGELSLPVTLLTGGPMVAGMAWWVCATGYGPDGGWQWLMVAGWCGLLAVALLNAARKSHPEGLLCVVLVILVTLLLLGSLACLWRAVMDGLTGLAS</sequence>
<feature type="transmembrane region" description="Helical" evidence="1">
    <location>
        <begin position="84"/>
        <end position="104"/>
    </location>
</feature>
<keyword evidence="1" id="KW-1133">Transmembrane helix</keyword>
<evidence type="ECO:0000313" key="2">
    <source>
        <dbReference type="EMBL" id="KNC93270.1"/>
    </source>
</evidence>
<evidence type="ECO:0000256" key="1">
    <source>
        <dbReference type="SAM" id="Phobius"/>
    </source>
</evidence>
<proteinExistence type="predicted"/>
<keyword evidence="1" id="KW-0472">Membrane</keyword>
<accession>A0A0L0GVV4</accession>
<organism evidence="2 3">
    <name type="scientific">Trabulsiella odontotermitis</name>
    <dbReference type="NCBI Taxonomy" id="379893"/>
    <lineage>
        <taxon>Bacteria</taxon>
        <taxon>Pseudomonadati</taxon>
        <taxon>Pseudomonadota</taxon>
        <taxon>Gammaproteobacteria</taxon>
        <taxon>Enterobacterales</taxon>
        <taxon>Enterobacteriaceae</taxon>
        <taxon>Trabulsiella</taxon>
    </lineage>
</organism>
<keyword evidence="3" id="KW-1185">Reference proteome</keyword>
<dbReference type="PATRIC" id="fig|379893.4.peg.4092"/>
<dbReference type="OrthoDB" id="10003172at2"/>
<evidence type="ECO:0000313" key="3">
    <source>
        <dbReference type="Proteomes" id="UP000037393"/>
    </source>
</evidence>
<feature type="transmembrane region" description="Helical" evidence="1">
    <location>
        <begin position="111"/>
        <end position="136"/>
    </location>
</feature>
<reference evidence="2 3" key="1">
    <citation type="journal article" date="2015" name="Appl. Environ. Microbiol.">
        <title>The Enterobacterium Trabulsiella odontotermitis Presents Novel Adaptations Related to Its Association with Fungus-Growing Termites.</title>
        <authorList>
            <person name="Sapountzis P."/>
            <person name="Gruntjes T."/>
            <person name="Otani S."/>
            <person name="Estevez J."/>
            <person name="da Costa R.R."/>
            <person name="Plunkett G.3rd."/>
            <person name="Perna N.T."/>
            <person name="Poulsen M."/>
        </authorList>
    </citation>
    <scope>NUCLEOTIDE SEQUENCE [LARGE SCALE GENOMIC DNA]</scope>
    <source>
        <strain evidence="2 3">12</strain>
    </source>
</reference>
<dbReference type="Proteomes" id="UP000037393">
    <property type="component" value="Unassembled WGS sequence"/>
</dbReference>
<feature type="transmembrane region" description="Helical" evidence="1">
    <location>
        <begin position="47"/>
        <end position="72"/>
    </location>
</feature>